<dbReference type="SMART" id="SM00448">
    <property type="entry name" value="REC"/>
    <property type="match status" value="1"/>
</dbReference>
<keyword evidence="2" id="KW-0597">Phosphoprotein</keyword>
<proteinExistence type="predicted"/>
<evidence type="ECO:0000256" key="2">
    <source>
        <dbReference type="PROSITE-ProRule" id="PRU00169"/>
    </source>
</evidence>
<dbReference type="GO" id="GO:0000156">
    <property type="term" value="F:phosphorelay response regulator activity"/>
    <property type="evidence" value="ECO:0007669"/>
    <property type="project" value="TreeGrafter"/>
</dbReference>
<dbReference type="Gene3D" id="3.40.50.2300">
    <property type="match status" value="1"/>
</dbReference>
<protein>
    <submittedName>
        <fullName evidence="5">Two-component system response regulator AlgR</fullName>
    </submittedName>
</protein>
<dbReference type="InterPro" id="IPR011006">
    <property type="entry name" value="CheY-like_superfamily"/>
</dbReference>
<evidence type="ECO:0000259" key="3">
    <source>
        <dbReference type="PROSITE" id="PS50110"/>
    </source>
</evidence>
<accession>A0A7W9B4T8</accession>
<dbReference type="GO" id="GO:0006355">
    <property type="term" value="P:regulation of DNA-templated transcription"/>
    <property type="evidence" value="ECO:0007669"/>
    <property type="project" value="TreeGrafter"/>
</dbReference>
<dbReference type="Pfam" id="PF04397">
    <property type="entry name" value="LytTR"/>
    <property type="match status" value="1"/>
</dbReference>
<dbReference type="PANTHER" id="PTHR48111">
    <property type="entry name" value="REGULATOR OF RPOS"/>
    <property type="match status" value="1"/>
</dbReference>
<dbReference type="SMART" id="SM00850">
    <property type="entry name" value="LytTR"/>
    <property type="match status" value="1"/>
</dbReference>
<dbReference type="InterPro" id="IPR007492">
    <property type="entry name" value="LytTR_DNA-bd_dom"/>
</dbReference>
<evidence type="ECO:0000259" key="4">
    <source>
        <dbReference type="PROSITE" id="PS50930"/>
    </source>
</evidence>
<organism evidence="5 6">
    <name type="scientific">Sphingopyxis panaciterrulae</name>
    <dbReference type="NCBI Taxonomy" id="462372"/>
    <lineage>
        <taxon>Bacteria</taxon>
        <taxon>Pseudomonadati</taxon>
        <taxon>Pseudomonadota</taxon>
        <taxon>Alphaproteobacteria</taxon>
        <taxon>Sphingomonadales</taxon>
        <taxon>Sphingomonadaceae</taxon>
        <taxon>Sphingopyxis</taxon>
    </lineage>
</organism>
<reference evidence="5 6" key="1">
    <citation type="submission" date="2020-08" db="EMBL/GenBank/DDBJ databases">
        <title>Genomic Encyclopedia of Type Strains, Phase IV (KMG-IV): sequencing the most valuable type-strain genomes for metagenomic binning, comparative biology and taxonomic classification.</title>
        <authorList>
            <person name="Goeker M."/>
        </authorList>
    </citation>
    <scope>NUCLEOTIDE SEQUENCE [LARGE SCALE GENOMIC DNA]</scope>
    <source>
        <strain evidence="5 6">DSM 27163</strain>
    </source>
</reference>
<dbReference type="Proteomes" id="UP000537161">
    <property type="component" value="Unassembled WGS sequence"/>
</dbReference>
<dbReference type="EMBL" id="JACIJH010000003">
    <property type="protein sequence ID" value="MBB5706233.1"/>
    <property type="molecule type" value="Genomic_DNA"/>
</dbReference>
<keyword evidence="1" id="KW-0238">DNA-binding</keyword>
<dbReference type="GO" id="GO:0032993">
    <property type="term" value="C:protein-DNA complex"/>
    <property type="evidence" value="ECO:0007669"/>
    <property type="project" value="TreeGrafter"/>
</dbReference>
<name>A0A7W9B4T8_9SPHN</name>
<dbReference type="GO" id="GO:0000976">
    <property type="term" value="F:transcription cis-regulatory region binding"/>
    <property type="evidence" value="ECO:0007669"/>
    <property type="project" value="TreeGrafter"/>
</dbReference>
<comment type="caution">
    <text evidence="5">The sequence shown here is derived from an EMBL/GenBank/DDBJ whole genome shotgun (WGS) entry which is preliminary data.</text>
</comment>
<dbReference type="AlphaFoldDB" id="A0A7W9B4T8"/>
<sequence>MGADGMQALRTLIVDDEPLAIERLQILAGQQEGVSLVGTASDGASALRMVDALAPDLLLCDIAMPDLNGLEVAAAIDRLDNPPAVVFVTAFDRYAVAAFDVAAVDYLLKPVSPERLARALARVREWRAADHGNQRKSQWITEFWVQNRGEMLRIDAGQVDLIEAERDYMRLHVGARSWLIHQTIKSLEARMDPDRFIRIHRSKMVRRDGIAGLRHHGDGAWSVDLGDGGVHRIGRTYLHDVKAIMQG</sequence>
<keyword evidence="6" id="KW-1185">Reference proteome</keyword>
<evidence type="ECO:0000313" key="6">
    <source>
        <dbReference type="Proteomes" id="UP000537161"/>
    </source>
</evidence>
<dbReference type="PROSITE" id="PS50110">
    <property type="entry name" value="RESPONSE_REGULATORY"/>
    <property type="match status" value="1"/>
</dbReference>
<gene>
    <name evidence="5" type="ORF">FHR21_001577</name>
</gene>
<dbReference type="RefSeq" id="WP_246427108.1">
    <property type="nucleotide sequence ID" value="NZ_JACIJH010000003.1"/>
</dbReference>
<dbReference type="InterPro" id="IPR039420">
    <property type="entry name" value="WalR-like"/>
</dbReference>
<dbReference type="Pfam" id="PF00072">
    <property type="entry name" value="Response_reg"/>
    <property type="match status" value="1"/>
</dbReference>
<evidence type="ECO:0000313" key="5">
    <source>
        <dbReference type="EMBL" id="MBB5706233.1"/>
    </source>
</evidence>
<dbReference type="InterPro" id="IPR001789">
    <property type="entry name" value="Sig_transdc_resp-reg_receiver"/>
</dbReference>
<dbReference type="PROSITE" id="PS50930">
    <property type="entry name" value="HTH_LYTTR"/>
    <property type="match status" value="1"/>
</dbReference>
<dbReference type="SUPFAM" id="SSF52172">
    <property type="entry name" value="CheY-like"/>
    <property type="match status" value="1"/>
</dbReference>
<dbReference type="PANTHER" id="PTHR48111:SF3">
    <property type="entry name" value="TRANSCRIPTIONAL REGULATORY PROTEIN BTSR"/>
    <property type="match status" value="1"/>
</dbReference>
<dbReference type="Gene3D" id="2.40.50.1020">
    <property type="entry name" value="LytTr DNA-binding domain"/>
    <property type="match status" value="1"/>
</dbReference>
<feature type="modified residue" description="4-aspartylphosphate" evidence="2">
    <location>
        <position position="61"/>
    </location>
</feature>
<feature type="domain" description="Response regulatory" evidence="3">
    <location>
        <begin position="10"/>
        <end position="124"/>
    </location>
</feature>
<feature type="domain" description="HTH LytTR-type" evidence="4">
    <location>
        <begin position="143"/>
        <end position="247"/>
    </location>
</feature>
<dbReference type="GO" id="GO:0005829">
    <property type="term" value="C:cytosol"/>
    <property type="evidence" value="ECO:0007669"/>
    <property type="project" value="TreeGrafter"/>
</dbReference>
<evidence type="ECO:0000256" key="1">
    <source>
        <dbReference type="ARBA" id="ARBA00023125"/>
    </source>
</evidence>